<gene>
    <name evidence="1" type="ORF">ME3_202</name>
</gene>
<accession>A0A172Q0Q2</accession>
<protein>
    <submittedName>
        <fullName evidence="1">Uncharacterized protein</fullName>
    </submittedName>
</protein>
<name>A0A172Q0Q2_9CAUD</name>
<keyword evidence="2" id="KW-1185">Reference proteome</keyword>
<dbReference type="Proteomes" id="UP000225947">
    <property type="component" value="Segment"/>
</dbReference>
<organism evidence="1 2">
    <name type="scientific">Acinetobacter phage vB_AbaM_ME3</name>
    <dbReference type="NCBI Taxonomy" id="1837876"/>
    <lineage>
        <taxon>Viruses</taxon>
        <taxon>Duplodnaviria</taxon>
        <taxon>Heunggongvirae</taxon>
        <taxon>Uroviricota</taxon>
        <taxon>Caudoviricetes</taxon>
        <taxon>Metrivirus</taxon>
        <taxon>Metrivirus ME3</taxon>
    </lineage>
</organism>
<proteinExistence type="predicted"/>
<evidence type="ECO:0000313" key="2">
    <source>
        <dbReference type="Proteomes" id="UP000225947"/>
    </source>
</evidence>
<reference evidence="2" key="1">
    <citation type="submission" date="2016-03" db="EMBL/GenBank/DDBJ databases">
        <title>Characterization of Acinetobacter baumannii phage vB_AbaM_ME3.</title>
        <authorList>
            <person name="Buttimer C.T.H."/>
            <person name="Elbreki M."/>
            <person name="Coffey A."/>
        </authorList>
    </citation>
    <scope>NUCLEOTIDE SEQUENCE [LARGE SCALE GENOMIC DNA]</scope>
</reference>
<sequence length="88" mass="10802">MFKFVLFSEMLDCVYDEVIYSKPQLHFYRYYDNAHYCKIPSKVISSKTIQSFLNKCEKEDSGFVYILENHQLQYYGKLDRWKFIPYEK</sequence>
<dbReference type="EMBL" id="KU935715">
    <property type="protein sequence ID" value="AND75363.1"/>
    <property type="molecule type" value="Genomic_DNA"/>
</dbReference>
<evidence type="ECO:0000313" key="1">
    <source>
        <dbReference type="EMBL" id="AND75363.1"/>
    </source>
</evidence>